<reference evidence="2 3" key="1">
    <citation type="journal article" date="2021" name="BMC Genomics">
        <title>Telomere-to-telomere genome assembly of asparaginase-producing Trichoderma simmonsii.</title>
        <authorList>
            <person name="Chung D."/>
            <person name="Kwon Y.M."/>
            <person name="Yang Y."/>
        </authorList>
    </citation>
    <scope>NUCLEOTIDE SEQUENCE [LARGE SCALE GENOMIC DNA]</scope>
    <source>
        <strain evidence="2 3">GH-Sj1</strain>
    </source>
</reference>
<evidence type="ECO:0000313" key="3">
    <source>
        <dbReference type="Proteomes" id="UP000826661"/>
    </source>
</evidence>
<feature type="compositionally biased region" description="Acidic residues" evidence="1">
    <location>
        <begin position="83"/>
        <end position="111"/>
    </location>
</feature>
<accession>A0A8G0LMR5</accession>
<dbReference type="EMBL" id="CP075868">
    <property type="protein sequence ID" value="QYT02546.1"/>
    <property type="molecule type" value="Genomic_DNA"/>
</dbReference>
<dbReference type="Proteomes" id="UP000826661">
    <property type="component" value="Chromosome V"/>
</dbReference>
<feature type="compositionally biased region" description="Polar residues" evidence="1">
    <location>
        <begin position="66"/>
        <end position="80"/>
    </location>
</feature>
<evidence type="ECO:0000313" key="2">
    <source>
        <dbReference type="EMBL" id="QYT02546.1"/>
    </source>
</evidence>
<dbReference type="AlphaFoldDB" id="A0A8G0LMR5"/>
<protein>
    <submittedName>
        <fullName evidence="2">Uncharacterized protein</fullName>
    </submittedName>
</protein>
<feature type="region of interest" description="Disordered" evidence="1">
    <location>
        <begin position="60"/>
        <end position="118"/>
    </location>
</feature>
<keyword evidence="3" id="KW-1185">Reference proteome</keyword>
<proteinExistence type="predicted"/>
<organism evidence="2 3">
    <name type="scientific">Trichoderma simmonsii</name>
    <dbReference type="NCBI Taxonomy" id="1491479"/>
    <lineage>
        <taxon>Eukaryota</taxon>
        <taxon>Fungi</taxon>
        <taxon>Dikarya</taxon>
        <taxon>Ascomycota</taxon>
        <taxon>Pezizomycotina</taxon>
        <taxon>Sordariomycetes</taxon>
        <taxon>Hypocreomycetidae</taxon>
        <taxon>Hypocreales</taxon>
        <taxon>Hypocreaceae</taxon>
        <taxon>Trichoderma</taxon>
    </lineage>
</organism>
<gene>
    <name evidence="2" type="ORF">H0G86_009546</name>
</gene>
<sequence>MLAIINCKIIERFRNLPLSETINACKEWENTPPEQRVARLQRLHRDAQIFKDLFYPGGDVVVPDCNQGQPPTEQAVNPTNESTESESTESSEEDDSDSEEDDSDSEEDDSSEVVGADL</sequence>
<evidence type="ECO:0000256" key="1">
    <source>
        <dbReference type="SAM" id="MobiDB-lite"/>
    </source>
</evidence>
<name>A0A8G0LMR5_9HYPO</name>